<sequence length="40" mass="4490">MFAKATPGSKNNLEHTSENRTQMHETQNRSILQTTVTSIS</sequence>
<feature type="region of interest" description="Disordered" evidence="1">
    <location>
        <begin position="1"/>
        <end position="40"/>
    </location>
</feature>
<organism evidence="2">
    <name type="scientific">Arundo donax</name>
    <name type="common">Giant reed</name>
    <name type="synonym">Donax arundinaceus</name>
    <dbReference type="NCBI Taxonomy" id="35708"/>
    <lineage>
        <taxon>Eukaryota</taxon>
        <taxon>Viridiplantae</taxon>
        <taxon>Streptophyta</taxon>
        <taxon>Embryophyta</taxon>
        <taxon>Tracheophyta</taxon>
        <taxon>Spermatophyta</taxon>
        <taxon>Magnoliopsida</taxon>
        <taxon>Liliopsida</taxon>
        <taxon>Poales</taxon>
        <taxon>Poaceae</taxon>
        <taxon>PACMAD clade</taxon>
        <taxon>Arundinoideae</taxon>
        <taxon>Arundineae</taxon>
        <taxon>Arundo</taxon>
    </lineage>
</organism>
<name>A0A0A9EGE6_ARUDO</name>
<proteinExistence type="predicted"/>
<feature type="compositionally biased region" description="Basic and acidic residues" evidence="1">
    <location>
        <begin position="12"/>
        <end position="27"/>
    </location>
</feature>
<dbReference type="AlphaFoldDB" id="A0A0A9EGE6"/>
<dbReference type="EMBL" id="GBRH01198774">
    <property type="protein sequence ID" value="JAD99121.1"/>
    <property type="molecule type" value="Transcribed_RNA"/>
</dbReference>
<reference evidence="2" key="1">
    <citation type="submission" date="2014-09" db="EMBL/GenBank/DDBJ databases">
        <authorList>
            <person name="Magalhaes I.L.F."/>
            <person name="Oliveira U."/>
            <person name="Santos F.R."/>
            <person name="Vidigal T.H.D.A."/>
            <person name="Brescovit A.D."/>
            <person name="Santos A.J."/>
        </authorList>
    </citation>
    <scope>NUCLEOTIDE SEQUENCE</scope>
    <source>
        <tissue evidence="2">Shoot tissue taken approximately 20 cm above the soil surface</tissue>
    </source>
</reference>
<protein>
    <submittedName>
        <fullName evidence="2">Uncharacterized protein</fullName>
    </submittedName>
</protein>
<accession>A0A0A9EGE6</accession>
<feature type="compositionally biased region" description="Polar residues" evidence="1">
    <location>
        <begin position="28"/>
        <end position="40"/>
    </location>
</feature>
<evidence type="ECO:0000313" key="2">
    <source>
        <dbReference type="EMBL" id="JAD99121.1"/>
    </source>
</evidence>
<reference evidence="2" key="2">
    <citation type="journal article" date="2015" name="Data Brief">
        <title>Shoot transcriptome of the giant reed, Arundo donax.</title>
        <authorList>
            <person name="Barrero R.A."/>
            <person name="Guerrero F.D."/>
            <person name="Moolhuijzen P."/>
            <person name="Goolsby J.A."/>
            <person name="Tidwell J."/>
            <person name="Bellgard S.E."/>
            <person name="Bellgard M.I."/>
        </authorList>
    </citation>
    <scope>NUCLEOTIDE SEQUENCE</scope>
    <source>
        <tissue evidence="2">Shoot tissue taken approximately 20 cm above the soil surface</tissue>
    </source>
</reference>
<evidence type="ECO:0000256" key="1">
    <source>
        <dbReference type="SAM" id="MobiDB-lite"/>
    </source>
</evidence>